<proteinExistence type="predicted"/>
<evidence type="ECO:0000256" key="1">
    <source>
        <dbReference type="ARBA" id="ARBA00023122"/>
    </source>
</evidence>
<dbReference type="PROSITE" id="PS51371">
    <property type="entry name" value="CBS"/>
    <property type="match status" value="2"/>
</dbReference>
<dbReference type="PANTHER" id="PTHR43080">
    <property type="entry name" value="CBS DOMAIN-CONTAINING PROTEIN CBSX3, MITOCHONDRIAL"/>
    <property type="match status" value="1"/>
</dbReference>
<evidence type="ECO:0000313" key="4">
    <source>
        <dbReference type="EMBL" id="CAB4333476.1"/>
    </source>
</evidence>
<dbReference type="EMBL" id="CAESAO010000001">
    <property type="protein sequence ID" value="CAB4333476.1"/>
    <property type="molecule type" value="Genomic_DNA"/>
</dbReference>
<evidence type="ECO:0000259" key="3">
    <source>
        <dbReference type="PROSITE" id="PS51371"/>
    </source>
</evidence>
<keyword evidence="1" id="KW-0129">CBS domain</keyword>
<feature type="domain" description="CBS" evidence="3">
    <location>
        <begin position="9"/>
        <end position="66"/>
    </location>
</feature>
<accession>A0A6J5YVD8</accession>
<gene>
    <name evidence="4" type="ORF">UFOPK3522_00005</name>
</gene>
<dbReference type="Gene3D" id="3.10.580.10">
    <property type="entry name" value="CBS-domain"/>
    <property type="match status" value="1"/>
</dbReference>
<dbReference type="AlphaFoldDB" id="A0A6J5YVD8"/>
<dbReference type="SUPFAM" id="SSF54631">
    <property type="entry name" value="CBS-domain pair"/>
    <property type="match status" value="1"/>
</dbReference>
<dbReference type="InterPro" id="IPR000644">
    <property type="entry name" value="CBS_dom"/>
</dbReference>
<protein>
    <submittedName>
        <fullName evidence="4">Unannotated protein</fullName>
    </submittedName>
</protein>
<dbReference type="Pfam" id="PF00571">
    <property type="entry name" value="CBS"/>
    <property type="match status" value="2"/>
</dbReference>
<dbReference type="InterPro" id="IPR051257">
    <property type="entry name" value="Diverse_CBS-Domain"/>
</dbReference>
<reference evidence="4" key="1">
    <citation type="submission" date="2020-05" db="EMBL/GenBank/DDBJ databases">
        <authorList>
            <person name="Chiriac C."/>
            <person name="Salcher M."/>
            <person name="Ghai R."/>
            <person name="Kavagutti S V."/>
        </authorList>
    </citation>
    <scope>NUCLEOTIDE SEQUENCE</scope>
</reference>
<dbReference type="CDD" id="cd04586">
    <property type="entry name" value="CBS_pair_BON_assoc"/>
    <property type="match status" value="1"/>
</dbReference>
<evidence type="ECO:0000256" key="2">
    <source>
        <dbReference type="SAM" id="MobiDB-lite"/>
    </source>
</evidence>
<dbReference type="PANTHER" id="PTHR43080:SF2">
    <property type="entry name" value="CBS DOMAIN-CONTAINING PROTEIN"/>
    <property type="match status" value="1"/>
</dbReference>
<dbReference type="InterPro" id="IPR046342">
    <property type="entry name" value="CBS_dom_sf"/>
</dbReference>
<sequence length="155" mass="16948">MSSTVSQIMDADPQSVGPEDSVETVVQQMHDHELPGLPVVDEDDILVGIVTESDLLMFDEQEDVDPPAHVQIMGGVIYLGSVKRWEERIRKSVASTVEEIMTAEPITVSPDADAHDAGHLISEHGHNRLPVVDDEGHLVGVVTRVDVLEALLEDR</sequence>
<feature type="domain" description="CBS" evidence="3">
    <location>
        <begin position="101"/>
        <end position="155"/>
    </location>
</feature>
<dbReference type="SMART" id="SM00116">
    <property type="entry name" value="CBS"/>
    <property type="match status" value="2"/>
</dbReference>
<feature type="region of interest" description="Disordered" evidence="2">
    <location>
        <begin position="1"/>
        <end position="21"/>
    </location>
</feature>
<organism evidence="4">
    <name type="scientific">freshwater metagenome</name>
    <dbReference type="NCBI Taxonomy" id="449393"/>
    <lineage>
        <taxon>unclassified sequences</taxon>
        <taxon>metagenomes</taxon>
        <taxon>ecological metagenomes</taxon>
    </lineage>
</organism>
<name>A0A6J5YVD8_9ZZZZ</name>